<dbReference type="AlphaFoldDB" id="A0A9W7FZZ3"/>
<dbReference type="InterPro" id="IPR050754">
    <property type="entry name" value="FKBP4/5/8-like"/>
</dbReference>
<name>A0A9W7FZZ3_9STRA</name>
<keyword evidence="5" id="KW-0812">Transmembrane</keyword>
<dbReference type="EC" id="5.2.1.8" evidence="3"/>
<dbReference type="Gene3D" id="3.10.50.40">
    <property type="match status" value="1"/>
</dbReference>
<evidence type="ECO:0000313" key="8">
    <source>
        <dbReference type="Proteomes" id="UP001165065"/>
    </source>
</evidence>
<gene>
    <name evidence="7" type="ORF">TrCOL_g12061</name>
</gene>
<evidence type="ECO:0000256" key="3">
    <source>
        <dbReference type="PROSITE-ProRule" id="PRU00277"/>
    </source>
</evidence>
<proteinExistence type="predicted"/>
<dbReference type="GO" id="GO:0003755">
    <property type="term" value="F:peptidyl-prolyl cis-trans isomerase activity"/>
    <property type="evidence" value="ECO:0007669"/>
    <property type="project" value="UniProtKB-KW"/>
</dbReference>
<keyword evidence="5" id="KW-1133">Transmembrane helix</keyword>
<keyword evidence="3" id="KW-0413">Isomerase</keyword>
<dbReference type="Pfam" id="PF12895">
    <property type="entry name" value="ANAPC3"/>
    <property type="match status" value="1"/>
</dbReference>
<dbReference type="Gene3D" id="1.25.40.10">
    <property type="entry name" value="Tetratricopeptide repeat domain"/>
    <property type="match status" value="1"/>
</dbReference>
<dbReference type="Proteomes" id="UP001165065">
    <property type="component" value="Unassembled WGS sequence"/>
</dbReference>
<evidence type="ECO:0000256" key="5">
    <source>
        <dbReference type="SAM" id="Phobius"/>
    </source>
</evidence>
<keyword evidence="3" id="KW-0697">Rotamase</keyword>
<protein>
    <recommendedName>
        <fullName evidence="3">peptidylprolyl isomerase</fullName>
        <ecNumber evidence="3">5.2.1.8</ecNumber>
    </recommendedName>
</protein>
<dbReference type="InterPro" id="IPR001179">
    <property type="entry name" value="PPIase_FKBP_dom"/>
</dbReference>
<keyword evidence="5" id="KW-0472">Membrane</keyword>
<dbReference type="InterPro" id="IPR011990">
    <property type="entry name" value="TPR-like_helical_dom_sf"/>
</dbReference>
<keyword evidence="1" id="KW-0677">Repeat</keyword>
<comment type="catalytic activity">
    <reaction evidence="3">
        <text>[protein]-peptidylproline (omega=180) = [protein]-peptidylproline (omega=0)</text>
        <dbReference type="Rhea" id="RHEA:16237"/>
        <dbReference type="Rhea" id="RHEA-COMP:10747"/>
        <dbReference type="Rhea" id="RHEA-COMP:10748"/>
        <dbReference type="ChEBI" id="CHEBI:83833"/>
        <dbReference type="ChEBI" id="CHEBI:83834"/>
        <dbReference type="EC" id="5.2.1.8"/>
    </reaction>
</comment>
<evidence type="ECO:0000313" key="7">
    <source>
        <dbReference type="EMBL" id="GMI30110.1"/>
    </source>
</evidence>
<feature type="region of interest" description="Disordered" evidence="4">
    <location>
        <begin position="315"/>
        <end position="357"/>
    </location>
</feature>
<dbReference type="PANTHER" id="PTHR46512">
    <property type="entry name" value="PEPTIDYLPROLYL ISOMERASE"/>
    <property type="match status" value="1"/>
</dbReference>
<dbReference type="SUPFAM" id="SSF54534">
    <property type="entry name" value="FKBP-like"/>
    <property type="match status" value="1"/>
</dbReference>
<dbReference type="PROSITE" id="PS50059">
    <property type="entry name" value="FKBP_PPIASE"/>
    <property type="match status" value="1"/>
</dbReference>
<reference evidence="8" key="1">
    <citation type="journal article" date="2023" name="Commun. Biol.">
        <title>Genome analysis of Parmales, the sister group of diatoms, reveals the evolutionary specialization of diatoms from phago-mixotrophs to photoautotrophs.</title>
        <authorList>
            <person name="Ban H."/>
            <person name="Sato S."/>
            <person name="Yoshikawa S."/>
            <person name="Yamada K."/>
            <person name="Nakamura Y."/>
            <person name="Ichinomiya M."/>
            <person name="Sato N."/>
            <person name="Blanc-Mathieu R."/>
            <person name="Endo H."/>
            <person name="Kuwata A."/>
            <person name="Ogata H."/>
        </authorList>
    </citation>
    <scope>NUCLEOTIDE SEQUENCE [LARGE SCALE GENOMIC DNA]</scope>
</reference>
<dbReference type="SUPFAM" id="SSF48452">
    <property type="entry name" value="TPR-like"/>
    <property type="match status" value="1"/>
</dbReference>
<dbReference type="OrthoDB" id="1902587at2759"/>
<comment type="caution">
    <text evidence="7">The sequence shown here is derived from an EMBL/GenBank/DDBJ whole genome shotgun (WGS) entry which is preliminary data.</text>
</comment>
<evidence type="ECO:0000256" key="1">
    <source>
        <dbReference type="ARBA" id="ARBA00022737"/>
    </source>
</evidence>
<keyword evidence="8" id="KW-1185">Reference proteome</keyword>
<evidence type="ECO:0000256" key="4">
    <source>
        <dbReference type="SAM" id="MobiDB-lite"/>
    </source>
</evidence>
<organism evidence="7 8">
    <name type="scientific">Triparma columacea</name>
    <dbReference type="NCBI Taxonomy" id="722753"/>
    <lineage>
        <taxon>Eukaryota</taxon>
        <taxon>Sar</taxon>
        <taxon>Stramenopiles</taxon>
        <taxon>Ochrophyta</taxon>
        <taxon>Bolidophyceae</taxon>
        <taxon>Parmales</taxon>
        <taxon>Triparmaceae</taxon>
        <taxon>Triparma</taxon>
    </lineage>
</organism>
<feature type="transmembrane region" description="Helical" evidence="5">
    <location>
        <begin position="367"/>
        <end position="387"/>
    </location>
</feature>
<dbReference type="EMBL" id="BRYA01000697">
    <property type="protein sequence ID" value="GMI30110.1"/>
    <property type="molecule type" value="Genomic_DNA"/>
</dbReference>
<evidence type="ECO:0000256" key="2">
    <source>
        <dbReference type="ARBA" id="ARBA00022803"/>
    </source>
</evidence>
<feature type="domain" description="PPIase FKBP-type" evidence="6">
    <location>
        <begin position="50"/>
        <end position="146"/>
    </location>
</feature>
<accession>A0A9W7FZZ3</accession>
<dbReference type="Pfam" id="PF00254">
    <property type="entry name" value="FKBP_C"/>
    <property type="match status" value="1"/>
</dbReference>
<sequence>MVLIEDDEHGGSPEDRHAWQELMGKEIQLKITSKAVSRETVEKMKQAEVGDLVTVHLKCHRGRLAEGGGEAEVMGGLVYEEREAVHTVGDGEVCMGLELGLRFVLEGETGLVYCGNRFAYGKDGLADKGVGEGWDLMYEIKIIGIIRREGMSSDVKGVVVERKKELGNEEFKRGEYKKALKLYGMGAQLAVESLNDLRDEEGEQEGGGGGGEKVDESVERFVKLTVALTNNIAKVHYKLKDYEKAKEACIESLQLDNGNINTIVIASNVCIARGEYQEAEQVLEEGEKAARATGGEGGEGGVAEIQRAKSRLAKKKAEYRRKEKDMARRMGGGIKRVGGDKRKKTEGREDGGKVAGGEEEVEGGWRIAWKAALSVIVVLAAIGVVYWKQNKNNNVLS</sequence>
<evidence type="ECO:0000259" key="6">
    <source>
        <dbReference type="PROSITE" id="PS50059"/>
    </source>
</evidence>
<dbReference type="InterPro" id="IPR019734">
    <property type="entry name" value="TPR_rpt"/>
</dbReference>
<dbReference type="SMART" id="SM00028">
    <property type="entry name" value="TPR"/>
    <property type="match status" value="2"/>
</dbReference>
<dbReference type="InterPro" id="IPR046357">
    <property type="entry name" value="PPIase_dom_sf"/>
</dbReference>
<keyword evidence="2" id="KW-0802">TPR repeat</keyword>